<organism evidence="2 3">
    <name type="scientific">Sphingosinicella soli</name>
    <dbReference type="NCBI Taxonomy" id="333708"/>
    <lineage>
        <taxon>Bacteria</taxon>
        <taxon>Pseudomonadati</taxon>
        <taxon>Pseudomonadota</taxon>
        <taxon>Alphaproteobacteria</taxon>
        <taxon>Sphingomonadales</taxon>
        <taxon>Sphingosinicellaceae</taxon>
        <taxon>Sphingosinicella</taxon>
    </lineage>
</organism>
<dbReference type="AlphaFoldDB" id="A0A7W7B3Y6"/>
<dbReference type="InterPro" id="IPR036866">
    <property type="entry name" value="RibonucZ/Hydroxyglut_hydro"/>
</dbReference>
<feature type="domain" description="ODP" evidence="1">
    <location>
        <begin position="37"/>
        <end position="176"/>
    </location>
</feature>
<protein>
    <submittedName>
        <fullName evidence="2">Flavorubredoxin</fullName>
    </submittedName>
</protein>
<dbReference type="PANTHER" id="PTHR43717:SF1">
    <property type="entry name" value="ANAEROBIC NITRIC OXIDE REDUCTASE FLAVORUBREDOXIN"/>
    <property type="match status" value="1"/>
</dbReference>
<name>A0A7W7B3Y6_9SPHN</name>
<dbReference type="EMBL" id="JACHNZ010000022">
    <property type="protein sequence ID" value="MBB4632507.1"/>
    <property type="molecule type" value="Genomic_DNA"/>
</dbReference>
<dbReference type="PANTHER" id="PTHR43717">
    <property type="entry name" value="ANAEROBIC NITRIC OXIDE REDUCTASE FLAVORUBREDOXIN"/>
    <property type="match status" value="1"/>
</dbReference>
<reference evidence="2 3" key="1">
    <citation type="submission" date="2020-08" db="EMBL/GenBank/DDBJ databases">
        <title>Genomic Encyclopedia of Type Strains, Phase IV (KMG-IV): sequencing the most valuable type-strain genomes for metagenomic binning, comparative biology and taxonomic classification.</title>
        <authorList>
            <person name="Goeker M."/>
        </authorList>
    </citation>
    <scope>NUCLEOTIDE SEQUENCE [LARGE SCALE GENOMIC DNA]</scope>
    <source>
        <strain evidence="2 3">DSM 17328</strain>
    </source>
</reference>
<gene>
    <name evidence="2" type="ORF">GGQ98_002132</name>
</gene>
<dbReference type="RefSeq" id="WP_341534192.1">
    <property type="nucleotide sequence ID" value="NZ_JACHNZ010000022.1"/>
</dbReference>
<dbReference type="Gene3D" id="3.60.15.10">
    <property type="entry name" value="Ribonuclease Z/Hydroxyacylglutathione hydrolase-like"/>
    <property type="match status" value="1"/>
</dbReference>
<accession>A0A7W7B3Y6</accession>
<proteinExistence type="predicted"/>
<sequence>MIFRREAPIHTRTTEIAPGIHRLSTHVADVAPPAGFTFNQFLIVADEPLLFHCGPRSLFPSVSSAVAALIPLDRLRWISFGHIEADECGAMNLWLEAAPRAQVVYSPLGCNISVSDLADRAPRSLGEDAVMDLGGKRVRLVPTPHVPHGWEAQMLYEETTSTLFCGDVFTQVGDGEAVTESDIIPAAMAAEDMFGATSLTPDTAPTLRRLAELAPSLLAVMHGSSFRGDGAEALRRLADEYEQRLNVAATR</sequence>
<keyword evidence="3" id="KW-1185">Reference proteome</keyword>
<comment type="caution">
    <text evidence="2">The sequence shown here is derived from an EMBL/GenBank/DDBJ whole genome shotgun (WGS) entry which is preliminary data.</text>
</comment>
<dbReference type="InterPro" id="IPR045761">
    <property type="entry name" value="ODP_dom"/>
</dbReference>
<evidence type="ECO:0000259" key="1">
    <source>
        <dbReference type="Pfam" id="PF19583"/>
    </source>
</evidence>
<evidence type="ECO:0000313" key="2">
    <source>
        <dbReference type="EMBL" id="MBB4632507.1"/>
    </source>
</evidence>
<dbReference type="Pfam" id="PF19583">
    <property type="entry name" value="ODP"/>
    <property type="match status" value="1"/>
</dbReference>
<dbReference type="Proteomes" id="UP000566324">
    <property type="component" value="Unassembled WGS sequence"/>
</dbReference>
<evidence type="ECO:0000313" key="3">
    <source>
        <dbReference type="Proteomes" id="UP000566324"/>
    </source>
</evidence>
<dbReference type="SUPFAM" id="SSF56281">
    <property type="entry name" value="Metallo-hydrolase/oxidoreductase"/>
    <property type="match status" value="1"/>
</dbReference>